<dbReference type="NCBIfam" id="NF045780">
    <property type="entry name" value="TrlF_fam_ATP"/>
    <property type="match status" value="1"/>
</dbReference>
<protein>
    <submittedName>
        <fullName evidence="2">ABC transporter</fullName>
    </submittedName>
</protein>
<sequence>MADETTYERGSEWRQWDLHVHTPASFHWRGKKFQGDPLSDANKPLVDEMIAALNAATPAVFALMDYWTFDGWFALRNRLKDADAPPLTKTVFPGIELRLAAPTKVRLNAHVLFSDHVDDQTLRDFQSRLKLSLVNRPLSDAALVDLARNHIGEPKLLLHGHKKAEVDADDAKAYLAGAEIAELTCESYQDAIARVPNDQAIGYMPYDTSDGLKEVKWQEHYAYFLGLVRSSPIFESRNLDIRGAFVNEPTPGNAKYIDDFQQGLQRVPRLVVAGSDAHCFVGTPGDNDRRGYGDFPSGKATWIKADPTFRGLQQAIMEPAKRSHIGQELPPKLAEVAANKHYFIESIEVEKEPTSNPSGDWLTGTKLPLNTDLVAIIGNKGSGKSALTDVLALLGNSRQSSHFTFLTRNRFRGKSGDPAKHFVAKINWLDGSNESRNLNSDPSSEKVELVRYIPQGHFEELCNAHVSGRSDAFENELRSVIFSHADEAIRLGALDFDQLIEQQEKTVRQQLNEFRKDLRRINQEIATYEEQLQPDVKRSLEEQLALKQRQIDEHQKLRPPDLPKPDDQLTPEQQQVSSALDAIAQELQQLDQQRLSDSTASSAIASKLKAIQNVREQLRLIERTYGQFVEDTARDLATLGLKVAQIASFTTTNQPLNECAAAVASEQEGLKASTATVTQRRSELVAKQGELKAKLNEPQLLYQNHLKSIENWTAKQTELTGTADAPDTFKGLEARIAQIDELPGLLEQHRARRAEIAGEIFDTLDAQRRAREELFKPVQDLIQNNSLIRDDYKLQFRATLAGSIDAFATSLFTLIKQTVGEFRGEDDSFNAVRRLAEPLDFNKREEALAFADQLSGKIASAATSSGGKAVIGIAPLLRKDKTASEVYDLVYGMSFLEPRYSLLFQDTQIEQLSPGQRGALLLIFYLLVDKGRNPIILDQPEENLDNETVVSLLVPVLTQAKKRRQIIMATHNPNLAVVCDAEQIIWSNFDRKTRSRISYAAGSIENPATNRHVVDVLEGTKPAFDNRRIKYL</sequence>
<dbReference type="Proteomes" id="UP001064632">
    <property type="component" value="Chromosome"/>
</dbReference>
<feature type="compositionally biased region" description="Basic and acidic residues" evidence="1">
    <location>
        <begin position="550"/>
        <end position="567"/>
    </location>
</feature>
<dbReference type="CDD" id="cd00267">
    <property type="entry name" value="ABC_ATPase"/>
    <property type="match status" value="1"/>
</dbReference>
<evidence type="ECO:0000313" key="2">
    <source>
        <dbReference type="EMBL" id="UXI66024.1"/>
    </source>
</evidence>
<dbReference type="Gene3D" id="3.20.20.140">
    <property type="entry name" value="Metal-dependent hydrolases"/>
    <property type="match status" value="1"/>
</dbReference>
<dbReference type="RefSeq" id="WP_261693014.1">
    <property type="nucleotide sequence ID" value="NZ_CP104694.1"/>
</dbReference>
<dbReference type="SUPFAM" id="SSF52540">
    <property type="entry name" value="P-loop containing nucleoside triphosphate hydrolases"/>
    <property type="match status" value="1"/>
</dbReference>
<dbReference type="Gene3D" id="3.40.50.300">
    <property type="entry name" value="P-loop containing nucleotide triphosphate hydrolases"/>
    <property type="match status" value="2"/>
</dbReference>
<evidence type="ECO:0000313" key="3">
    <source>
        <dbReference type="Proteomes" id="UP001064632"/>
    </source>
</evidence>
<dbReference type="InterPro" id="IPR051396">
    <property type="entry name" value="Bact_Antivir_Def_Nuclease"/>
</dbReference>
<proteinExistence type="predicted"/>
<reference evidence="2" key="1">
    <citation type="submission" date="2022-09" db="EMBL/GenBank/DDBJ databases">
        <title>Tahibacter sp. nov., isolated from a fresh water.</title>
        <authorList>
            <person name="Baek J.H."/>
            <person name="Lee J.K."/>
            <person name="Kim J.M."/>
            <person name="Jeon C.O."/>
        </authorList>
    </citation>
    <scope>NUCLEOTIDE SEQUENCE</scope>
    <source>
        <strain evidence="2">W38</strain>
    </source>
</reference>
<dbReference type="EMBL" id="CP104694">
    <property type="protein sequence ID" value="UXI66024.1"/>
    <property type="molecule type" value="Genomic_DNA"/>
</dbReference>
<dbReference type="InterPro" id="IPR054787">
    <property type="entry name" value="TrlF_ATPase"/>
</dbReference>
<name>A0ABY6B8M8_9GAMM</name>
<accession>A0ABY6B8M8</accession>
<dbReference type="InterPro" id="IPR027417">
    <property type="entry name" value="P-loop_NTPase"/>
</dbReference>
<dbReference type="PANTHER" id="PTHR43581">
    <property type="entry name" value="ATP/GTP PHOSPHATASE"/>
    <property type="match status" value="1"/>
</dbReference>
<organism evidence="2 3">
    <name type="scientific">Tahibacter amnicola</name>
    <dbReference type="NCBI Taxonomy" id="2976241"/>
    <lineage>
        <taxon>Bacteria</taxon>
        <taxon>Pseudomonadati</taxon>
        <taxon>Pseudomonadota</taxon>
        <taxon>Gammaproteobacteria</taxon>
        <taxon>Lysobacterales</taxon>
        <taxon>Rhodanobacteraceae</taxon>
        <taxon>Tahibacter</taxon>
    </lineage>
</organism>
<feature type="region of interest" description="Disordered" evidence="1">
    <location>
        <begin position="550"/>
        <end position="576"/>
    </location>
</feature>
<dbReference type="PANTHER" id="PTHR43581:SF4">
    <property type="entry name" value="ATP_GTP PHOSPHATASE"/>
    <property type="match status" value="1"/>
</dbReference>
<evidence type="ECO:0000256" key="1">
    <source>
        <dbReference type="SAM" id="MobiDB-lite"/>
    </source>
</evidence>
<keyword evidence="3" id="KW-1185">Reference proteome</keyword>
<gene>
    <name evidence="2" type="ORF">N4264_14820</name>
</gene>